<keyword evidence="3" id="KW-1185">Reference proteome</keyword>
<comment type="caution">
    <text evidence="2">The sequence shown here is derived from an EMBL/GenBank/DDBJ whole genome shotgun (WGS) entry which is preliminary data.</text>
</comment>
<keyword evidence="1" id="KW-0812">Transmembrane</keyword>
<gene>
    <name evidence="2" type="ORF">BDW59DRAFT_142538</name>
</gene>
<sequence>MQLKITTLATMLLIGSRALVPARFILRIYLRRLWMQRVRKLRRRHRRRVMPQPSTGSCVLGHQCWVEFRNAMHPVFGPRLQP</sequence>
<reference evidence="2 3" key="1">
    <citation type="submission" date="2024-07" db="EMBL/GenBank/DDBJ databases">
        <title>Section-level genome sequencing and comparative genomics of Aspergillus sections Usti and Cavernicolus.</title>
        <authorList>
            <consortium name="Lawrence Berkeley National Laboratory"/>
            <person name="Nybo J.L."/>
            <person name="Vesth T.C."/>
            <person name="Theobald S."/>
            <person name="Frisvad J.C."/>
            <person name="Larsen T.O."/>
            <person name="Kjaerboelling I."/>
            <person name="Rothschild-Mancinelli K."/>
            <person name="Lyhne E.K."/>
            <person name="Kogle M.E."/>
            <person name="Barry K."/>
            <person name="Clum A."/>
            <person name="Na H."/>
            <person name="Ledsgaard L."/>
            <person name="Lin J."/>
            <person name="Lipzen A."/>
            <person name="Kuo A."/>
            <person name="Riley R."/>
            <person name="Mondo S."/>
            <person name="LaButti K."/>
            <person name="Haridas S."/>
            <person name="Pangalinan J."/>
            <person name="Salamov A.A."/>
            <person name="Simmons B.A."/>
            <person name="Magnuson J.K."/>
            <person name="Chen J."/>
            <person name="Drula E."/>
            <person name="Henrissat B."/>
            <person name="Wiebenga A."/>
            <person name="Lubbers R.J."/>
            <person name="Gomes A.C."/>
            <person name="Makela M.R."/>
            <person name="Stajich J."/>
            <person name="Grigoriev I.V."/>
            <person name="Mortensen U.H."/>
            <person name="De vries R.P."/>
            <person name="Baker S.E."/>
            <person name="Andersen M.R."/>
        </authorList>
    </citation>
    <scope>NUCLEOTIDE SEQUENCE [LARGE SCALE GENOMIC DNA]</scope>
    <source>
        <strain evidence="2 3">CBS 600.67</strain>
    </source>
</reference>
<evidence type="ECO:0008006" key="4">
    <source>
        <dbReference type="Google" id="ProtNLM"/>
    </source>
</evidence>
<evidence type="ECO:0000256" key="1">
    <source>
        <dbReference type="SAM" id="Phobius"/>
    </source>
</evidence>
<name>A0ABR4IMD5_9EURO</name>
<evidence type="ECO:0000313" key="3">
    <source>
        <dbReference type="Proteomes" id="UP001610335"/>
    </source>
</evidence>
<protein>
    <recommendedName>
        <fullName evidence="4">Secreted protein</fullName>
    </recommendedName>
</protein>
<dbReference type="Proteomes" id="UP001610335">
    <property type="component" value="Unassembled WGS sequence"/>
</dbReference>
<feature type="transmembrane region" description="Helical" evidence="1">
    <location>
        <begin position="6"/>
        <end position="30"/>
    </location>
</feature>
<keyword evidence="1" id="KW-1133">Transmembrane helix</keyword>
<evidence type="ECO:0000313" key="2">
    <source>
        <dbReference type="EMBL" id="KAL2828937.1"/>
    </source>
</evidence>
<dbReference type="EMBL" id="JBFXLS010000018">
    <property type="protein sequence ID" value="KAL2828937.1"/>
    <property type="molecule type" value="Genomic_DNA"/>
</dbReference>
<keyword evidence="1" id="KW-0472">Membrane</keyword>
<organism evidence="2 3">
    <name type="scientific">Aspergillus cavernicola</name>
    <dbReference type="NCBI Taxonomy" id="176166"/>
    <lineage>
        <taxon>Eukaryota</taxon>
        <taxon>Fungi</taxon>
        <taxon>Dikarya</taxon>
        <taxon>Ascomycota</taxon>
        <taxon>Pezizomycotina</taxon>
        <taxon>Eurotiomycetes</taxon>
        <taxon>Eurotiomycetidae</taxon>
        <taxon>Eurotiales</taxon>
        <taxon>Aspergillaceae</taxon>
        <taxon>Aspergillus</taxon>
        <taxon>Aspergillus subgen. Nidulantes</taxon>
    </lineage>
</organism>
<accession>A0ABR4IMD5</accession>
<proteinExistence type="predicted"/>